<dbReference type="InterPro" id="IPR007110">
    <property type="entry name" value="Ig-like_dom"/>
</dbReference>
<accession>A0AAW0TXA0</accession>
<dbReference type="Pfam" id="PF08205">
    <property type="entry name" value="C2-set_2"/>
    <property type="match status" value="1"/>
</dbReference>
<dbReference type="InterPro" id="IPR036179">
    <property type="entry name" value="Ig-like_dom_sf"/>
</dbReference>
<dbReference type="Proteomes" id="UP001487740">
    <property type="component" value="Unassembled WGS sequence"/>
</dbReference>
<comment type="subcellular location">
    <subcellularLocation>
        <location evidence="1">Membrane</location>
        <topology evidence="1">Single-pass membrane protein</topology>
    </subcellularLocation>
</comment>
<dbReference type="GO" id="GO:0016020">
    <property type="term" value="C:membrane"/>
    <property type="evidence" value="ECO:0007669"/>
    <property type="project" value="UniProtKB-SubCell"/>
</dbReference>
<evidence type="ECO:0000256" key="4">
    <source>
        <dbReference type="SAM" id="MobiDB-lite"/>
    </source>
</evidence>
<feature type="compositionally biased region" description="Basic and acidic residues" evidence="4">
    <location>
        <begin position="713"/>
        <end position="727"/>
    </location>
</feature>
<feature type="region of interest" description="Disordered" evidence="4">
    <location>
        <begin position="695"/>
        <end position="805"/>
    </location>
</feature>
<evidence type="ECO:0000256" key="1">
    <source>
        <dbReference type="ARBA" id="ARBA00004167"/>
    </source>
</evidence>
<reference evidence="6 7" key="1">
    <citation type="submission" date="2023-03" db="EMBL/GenBank/DDBJ databases">
        <title>High-quality genome of Scylla paramamosain provides insights in environmental adaptation.</title>
        <authorList>
            <person name="Zhang L."/>
        </authorList>
    </citation>
    <scope>NUCLEOTIDE SEQUENCE [LARGE SCALE GENOMIC DNA]</scope>
    <source>
        <strain evidence="6">LZ_2023a</strain>
        <tissue evidence="6">Muscle</tissue>
    </source>
</reference>
<evidence type="ECO:0000313" key="7">
    <source>
        <dbReference type="Proteomes" id="UP001487740"/>
    </source>
</evidence>
<dbReference type="InterPro" id="IPR003598">
    <property type="entry name" value="Ig_sub2"/>
</dbReference>
<dbReference type="SUPFAM" id="SSF48726">
    <property type="entry name" value="Immunoglobulin"/>
    <property type="match status" value="5"/>
</dbReference>
<dbReference type="InterPro" id="IPR013783">
    <property type="entry name" value="Ig-like_fold"/>
</dbReference>
<gene>
    <name evidence="6" type="ORF">O3P69_017125</name>
</gene>
<dbReference type="AlphaFoldDB" id="A0AAW0TXA0"/>
<dbReference type="Gene3D" id="2.60.40.10">
    <property type="entry name" value="Immunoglobulins"/>
    <property type="match status" value="5"/>
</dbReference>
<evidence type="ECO:0000259" key="5">
    <source>
        <dbReference type="PROSITE" id="PS50835"/>
    </source>
</evidence>
<feature type="domain" description="Ig-like" evidence="5">
    <location>
        <begin position="66"/>
        <end position="190"/>
    </location>
</feature>
<feature type="domain" description="Ig-like" evidence="5">
    <location>
        <begin position="421"/>
        <end position="511"/>
    </location>
</feature>
<sequence>MRRGGTGQGGAGRWSASLTAVQLSPNYHKNGGSGSRFASAPGNKATEKVFVLGNQRQVWEVTGVAGRSVDLPCYLRPRTPGDRPKLVLWYKEAHSSPLVSGVHEVWVLRVLVWGIAVKPDHDTRDGLPPGDSALDLSVGLGRGRGEGALRVGRGSATLTYYNVTPQHAGLYECRVDFYTSPAHTNYVNLTVVELPKNVRLLDKEGLSIEEGVLGPYFTGQTVRVECVALGGQPRPKLTWWRNNHILRSGGEEEEGPGRVSILPASQKLEVSADWLVWCPRAVRSELVIESISRAWHNHTLTCTASNTPLASPVPASATISLYLLPRRVEVQTPGHAREGQPALILCTTEGSRPRPTLTLSLGGRRLAPDKERVEGLVSVATVSVNVTRADHGALVACTAENPAVPGSSLTNTTVLDVEYPPSVTASLGRSLQPHLLKEGDDVYFTCSVDANPPAAAVTWYHEGRVQVQNMTSGVILTGESLVLQKVSRRRAGEYRCQATNSFASVTSSPVTLRIRYRPQCLTTPTTYFIYDKPINVTCTVTSHPPAKAVHWQWNSSNDVIKTQLVEATTERVSTQLSVAPIETYEDRLLSCWAVNEMGRQQRACGFSIKVAEMPLPLSSCGLANITASSLSLTCQRPPLAVPGSSTVYRAESRHRMVGVGRGGIAGLLMKYSLLCRRDGPYKAARPCECRAAAAEPGRGGVKCSGDAEAPADGSRHGLRQERNRSLKEFPVLPRLSLEEDRATSLPSTPLHSPTPPPLLPSPSRRLSSLHPTSLPRLHVGDDSRSGLPADVVHFPALPPNEAESE</sequence>
<comment type="caution">
    <text evidence="6">The sequence shown here is derived from an EMBL/GenBank/DDBJ whole genome shotgun (WGS) entry which is preliminary data.</text>
</comment>
<dbReference type="PANTHER" id="PTHR23278">
    <property type="entry name" value="SIDESTEP PROTEIN"/>
    <property type="match status" value="1"/>
</dbReference>
<name>A0AAW0TXA0_SCYPA</name>
<dbReference type="SMART" id="SM00409">
    <property type="entry name" value="IG"/>
    <property type="match status" value="5"/>
</dbReference>
<keyword evidence="2" id="KW-0472">Membrane</keyword>
<dbReference type="EMBL" id="JARAKH010000024">
    <property type="protein sequence ID" value="KAK8391237.1"/>
    <property type="molecule type" value="Genomic_DNA"/>
</dbReference>
<evidence type="ECO:0000256" key="2">
    <source>
        <dbReference type="ARBA" id="ARBA00023136"/>
    </source>
</evidence>
<dbReference type="Pfam" id="PF13927">
    <property type="entry name" value="Ig_3"/>
    <property type="match status" value="1"/>
</dbReference>
<dbReference type="PANTHER" id="PTHR23278:SF19">
    <property type="entry name" value="OBSCURIN"/>
    <property type="match status" value="1"/>
</dbReference>
<proteinExistence type="predicted"/>
<evidence type="ECO:0000256" key="3">
    <source>
        <dbReference type="ARBA" id="ARBA00023157"/>
    </source>
</evidence>
<dbReference type="InterPro" id="IPR013162">
    <property type="entry name" value="CD80_C2-set"/>
</dbReference>
<keyword evidence="3" id="KW-1015">Disulfide bond</keyword>
<feature type="domain" description="Ig-like" evidence="5">
    <location>
        <begin position="195"/>
        <end position="320"/>
    </location>
</feature>
<feature type="domain" description="Ig-like" evidence="5">
    <location>
        <begin position="518"/>
        <end position="607"/>
    </location>
</feature>
<dbReference type="CDD" id="cd00096">
    <property type="entry name" value="Ig"/>
    <property type="match status" value="1"/>
</dbReference>
<protein>
    <recommendedName>
        <fullName evidence="5">Ig-like domain-containing protein</fullName>
    </recommendedName>
</protein>
<organism evidence="6 7">
    <name type="scientific">Scylla paramamosain</name>
    <name type="common">Mud crab</name>
    <dbReference type="NCBI Taxonomy" id="85552"/>
    <lineage>
        <taxon>Eukaryota</taxon>
        <taxon>Metazoa</taxon>
        <taxon>Ecdysozoa</taxon>
        <taxon>Arthropoda</taxon>
        <taxon>Crustacea</taxon>
        <taxon>Multicrustacea</taxon>
        <taxon>Malacostraca</taxon>
        <taxon>Eumalacostraca</taxon>
        <taxon>Eucarida</taxon>
        <taxon>Decapoda</taxon>
        <taxon>Pleocyemata</taxon>
        <taxon>Brachyura</taxon>
        <taxon>Eubrachyura</taxon>
        <taxon>Portunoidea</taxon>
        <taxon>Portunidae</taxon>
        <taxon>Portuninae</taxon>
        <taxon>Scylla</taxon>
    </lineage>
</organism>
<dbReference type="SMART" id="SM00408">
    <property type="entry name" value="IGc2"/>
    <property type="match status" value="3"/>
</dbReference>
<feature type="domain" description="Ig-like" evidence="5">
    <location>
        <begin position="325"/>
        <end position="416"/>
    </location>
</feature>
<feature type="compositionally biased region" description="Low complexity" evidence="4">
    <location>
        <begin position="761"/>
        <end position="777"/>
    </location>
</feature>
<evidence type="ECO:0000313" key="6">
    <source>
        <dbReference type="EMBL" id="KAK8391237.1"/>
    </source>
</evidence>
<dbReference type="InterPro" id="IPR003599">
    <property type="entry name" value="Ig_sub"/>
</dbReference>
<dbReference type="PROSITE" id="PS50835">
    <property type="entry name" value="IG_LIKE"/>
    <property type="match status" value="5"/>
</dbReference>
<keyword evidence="7" id="KW-1185">Reference proteome</keyword>